<dbReference type="KEGG" id="mflg:ABS361_20700"/>
<evidence type="ECO:0000256" key="2">
    <source>
        <dbReference type="PROSITE-ProRule" id="PRU00169"/>
    </source>
</evidence>
<evidence type="ECO:0000259" key="3">
    <source>
        <dbReference type="PROSITE" id="PS50110"/>
    </source>
</evidence>
<dbReference type="SUPFAM" id="SSF52172">
    <property type="entry name" value="CheY-like"/>
    <property type="match status" value="1"/>
</dbReference>
<dbReference type="GO" id="GO:0000160">
    <property type="term" value="P:phosphorelay signal transduction system"/>
    <property type="evidence" value="ECO:0007669"/>
    <property type="project" value="InterPro"/>
</dbReference>
<dbReference type="InterPro" id="IPR050595">
    <property type="entry name" value="Bact_response_regulator"/>
</dbReference>
<dbReference type="SMART" id="SM00448">
    <property type="entry name" value="REC"/>
    <property type="match status" value="1"/>
</dbReference>
<sequence length="141" mass="14947">MVRGYEPAGLARRVGGLAPLTGLCVLAVDDHEVGRSLLKAMVSGTGADVDVVGSAEEAMLAAAQRRYDVVLVDLGLPDRPGDRLAEEIARLPTMRGVPIVAVTGRDRPPVVPPMFVDWMTKPYGVRDLYRLLAGVSGRAGV</sequence>
<dbReference type="CDD" id="cd00156">
    <property type="entry name" value="REC"/>
    <property type="match status" value="1"/>
</dbReference>
<dbReference type="InterPro" id="IPR011006">
    <property type="entry name" value="CheY-like_superfamily"/>
</dbReference>
<keyword evidence="1 2" id="KW-0597">Phosphoprotein</keyword>
<reference evidence="4" key="1">
    <citation type="submission" date="2024-06" db="EMBL/GenBank/DDBJ databases">
        <title>Methylostella associata gen. nov., sp. nov., a novel Ancalomicrobiaceae-affiliated facultatively methylotrophic bacteria that feed on methanotrophs of the genus Methylococcus.</title>
        <authorList>
            <person name="Saltykova V."/>
            <person name="Danilova O.V."/>
            <person name="Oshkin I.Y."/>
            <person name="Belova S.E."/>
            <person name="Pimenov N.V."/>
            <person name="Dedysh S.N."/>
        </authorList>
    </citation>
    <scope>NUCLEOTIDE SEQUENCE</scope>
    <source>
        <strain evidence="4">S20</strain>
    </source>
</reference>
<dbReference type="AlphaFoldDB" id="A0AAU7X9I5"/>
<proteinExistence type="predicted"/>
<name>A0AAU7X9I5_9HYPH</name>
<protein>
    <submittedName>
        <fullName evidence="4">Response regulator</fullName>
    </submittedName>
</protein>
<dbReference type="Gene3D" id="3.40.50.2300">
    <property type="match status" value="1"/>
</dbReference>
<feature type="domain" description="Response regulatory" evidence="3">
    <location>
        <begin position="24"/>
        <end position="136"/>
    </location>
</feature>
<gene>
    <name evidence="4" type="ORF">ABS361_20700</name>
</gene>
<dbReference type="PANTHER" id="PTHR44591:SF23">
    <property type="entry name" value="CHEY SUBFAMILY"/>
    <property type="match status" value="1"/>
</dbReference>
<dbReference type="RefSeq" id="WP_407049496.1">
    <property type="nucleotide sequence ID" value="NZ_CP158568.1"/>
</dbReference>
<dbReference type="EMBL" id="CP158568">
    <property type="protein sequence ID" value="XBY44403.1"/>
    <property type="molecule type" value="Genomic_DNA"/>
</dbReference>
<feature type="modified residue" description="4-aspartylphosphate" evidence="2">
    <location>
        <position position="73"/>
    </location>
</feature>
<evidence type="ECO:0000256" key="1">
    <source>
        <dbReference type="ARBA" id="ARBA00022553"/>
    </source>
</evidence>
<dbReference type="PROSITE" id="PS50110">
    <property type="entry name" value="RESPONSE_REGULATORY"/>
    <property type="match status" value="1"/>
</dbReference>
<organism evidence="4">
    <name type="scientific">Methyloraptor flagellatus</name>
    <dbReference type="NCBI Taxonomy" id="3162530"/>
    <lineage>
        <taxon>Bacteria</taxon>
        <taxon>Pseudomonadati</taxon>
        <taxon>Pseudomonadota</taxon>
        <taxon>Alphaproteobacteria</taxon>
        <taxon>Hyphomicrobiales</taxon>
        <taxon>Ancalomicrobiaceae</taxon>
        <taxon>Methyloraptor</taxon>
    </lineage>
</organism>
<dbReference type="Pfam" id="PF00072">
    <property type="entry name" value="Response_reg"/>
    <property type="match status" value="1"/>
</dbReference>
<accession>A0AAU7X9I5</accession>
<dbReference type="PANTHER" id="PTHR44591">
    <property type="entry name" value="STRESS RESPONSE REGULATOR PROTEIN 1"/>
    <property type="match status" value="1"/>
</dbReference>
<evidence type="ECO:0000313" key="4">
    <source>
        <dbReference type="EMBL" id="XBY44403.1"/>
    </source>
</evidence>
<dbReference type="InterPro" id="IPR001789">
    <property type="entry name" value="Sig_transdc_resp-reg_receiver"/>
</dbReference>